<dbReference type="FunFam" id="3.40.50.300:FF:000327">
    <property type="entry name" value="ATP-binding cassette sub-family A member 3"/>
    <property type="match status" value="1"/>
</dbReference>
<comment type="subcellular location">
    <subcellularLocation>
        <location evidence="1">Membrane</location>
        <topology evidence="1">Multi-pass membrane protein</topology>
    </subcellularLocation>
</comment>
<feature type="transmembrane region" description="Helical" evidence="9">
    <location>
        <begin position="292"/>
        <end position="322"/>
    </location>
</feature>
<feature type="transmembrane region" description="Helical" evidence="9">
    <location>
        <begin position="1149"/>
        <end position="1169"/>
    </location>
</feature>
<protein>
    <submittedName>
        <fullName evidence="12">ATP-binding cassette sub-family A member 3-like isoform X1</fullName>
    </submittedName>
</protein>
<feature type="domain" description="ABC transporter" evidence="10">
    <location>
        <begin position="1353"/>
        <end position="1585"/>
    </location>
</feature>
<feature type="transmembrane region" description="Helical" evidence="9">
    <location>
        <begin position="252"/>
        <end position="272"/>
    </location>
</feature>
<dbReference type="CDD" id="cd03263">
    <property type="entry name" value="ABC_subfamily_A"/>
    <property type="match status" value="2"/>
</dbReference>
<evidence type="ECO:0000256" key="3">
    <source>
        <dbReference type="ARBA" id="ARBA00022692"/>
    </source>
</evidence>
<gene>
    <name evidence="12" type="primary">LOC109386572</name>
</gene>
<keyword evidence="2" id="KW-0813">Transport</keyword>
<dbReference type="PANTHER" id="PTHR19229:SF101">
    <property type="entry name" value="ATP-BINDING CASSETTE, SUB-FAMILY A (ABC1), MEMBER 16"/>
    <property type="match status" value="1"/>
</dbReference>
<dbReference type="Proteomes" id="UP000694851">
    <property type="component" value="Unplaced"/>
</dbReference>
<feature type="transmembrane region" description="Helical" evidence="9">
    <location>
        <begin position="28"/>
        <end position="48"/>
    </location>
</feature>
<reference evidence="12" key="1">
    <citation type="submission" date="2025-08" db="UniProtKB">
        <authorList>
            <consortium name="RefSeq"/>
        </authorList>
    </citation>
    <scope>IDENTIFICATION</scope>
    <source>
        <tissue evidence="12">Muscle</tissue>
    </source>
</reference>
<organism evidence="11 12">
    <name type="scientific">Hipposideros armiger</name>
    <name type="common">Great Himalayan leaf-nosed bat</name>
    <dbReference type="NCBI Taxonomy" id="186990"/>
    <lineage>
        <taxon>Eukaryota</taxon>
        <taxon>Metazoa</taxon>
        <taxon>Chordata</taxon>
        <taxon>Craniata</taxon>
        <taxon>Vertebrata</taxon>
        <taxon>Euteleostomi</taxon>
        <taxon>Mammalia</taxon>
        <taxon>Eutheria</taxon>
        <taxon>Laurasiatheria</taxon>
        <taxon>Chiroptera</taxon>
        <taxon>Yinpterochiroptera</taxon>
        <taxon>Rhinolophoidea</taxon>
        <taxon>Hipposideridae</taxon>
        <taxon>Hipposideros</taxon>
    </lineage>
</organism>
<dbReference type="OrthoDB" id="6512918at2759"/>
<feature type="domain" description="ABC transporter" evidence="10">
    <location>
        <begin position="517"/>
        <end position="746"/>
    </location>
</feature>
<dbReference type="FunFam" id="3.40.50.300:FF:000298">
    <property type="entry name" value="ATP-binding cassette sub-family A member 12"/>
    <property type="match status" value="1"/>
</dbReference>
<evidence type="ECO:0000259" key="10">
    <source>
        <dbReference type="PROSITE" id="PS50893"/>
    </source>
</evidence>
<keyword evidence="7 9" id="KW-1133">Transmembrane helix</keyword>
<feature type="transmembrane region" description="Helical" evidence="9">
    <location>
        <begin position="1269"/>
        <end position="1290"/>
    </location>
</feature>
<evidence type="ECO:0000313" key="12">
    <source>
        <dbReference type="RefSeq" id="XP_019505431.1"/>
    </source>
</evidence>
<dbReference type="Pfam" id="PF23321">
    <property type="entry name" value="R1_ABCA1"/>
    <property type="match status" value="1"/>
</dbReference>
<dbReference type="Pfam" id="PF12698">
    <property type="entry name" value="ABC2_membrane_3"/>
    <property type="match status" value="2"/>
</dbReference>
<dbReference type="KEGG" id="hai:109386572"/>
<dbReference type="InterPro" id="IPR003593">
    <property type="entry name" value="AAA+_ATPase"/>
</dbReference>
<sequence length="1678" mass="192299">MDLLRFNQFTLLFWKNCTLKRRQSIDLILESLITLVFPIMCLAFRALIAIPVGGPHSFTPQSISTLPSFLQNPQEWELIYMPSNINVVKEIIETTKGNLNISIKVRGFSSEAKFESYVKYDYRAYKVLAAVVFYCDFKNSNDPLPLQVKYHLRLVRLQRNFGKPDVSGWKTSFLFPLYITSGPRNPDDNDGGSPGYIREGFLFVQQALDKAIMQYHESRAAQKLFDGIDIFVQRFPHPVYSHDILVWITSDLFPLMFVLMFSPTVLSIMRFLVWEKQKGLKEYQLINGFGNWMIWASYFFTVFFFYLITISLICVLFFAKIFNEPVFRYSDYSFIFAFFICYAIASIFFGFMVSTFFSKVHLASSFGSILYFASFFPFKSIAQDPGQLTLASKLAACLSSNVALALGINFLVKSEIKEVGVKWDSLWTPANIQDNLIIGYVFGMLLLDAFLYGLVTWYVESVFPGQYGMPQPWYFFLMRSYWFGQSNISKEEEEMKSCERTENKYFEAEPANLVANIQINHLYQEFGNKVAVNNLSMNLYKGQITILLGENGAGKTTTMSILAGYYPPTRGEVYINGYAISKCKADIRKSMGFCPQQNLLFNDLTVSEHLYFYCMVKRKRQEIYHVEIDRMLSIFNLREKRDTFSKLLSAGLKRKLSIMIAFIGGAEVMILDEPTAGMDPLSRRATWGLLQQYKQDRTILLTTHYMDEADILGDRIAIMVKGSLQCCGSSVFLKHIYGAAYHIVLETEPQRDVGKIVAMIQFHVPDAILEKYTRAELSFILPKEYAHRFTALLNDLEIEQKELGISSFDASITTMEEVFLKVRKLADSQKDTQPIESSSFMSQKIRQDMMQNMSIPRCYPTPIFSRLNEIATIKFNTGFPLYCQQFHSMFIKRALFSWRNWKLMLLQILVILVVTAHLLTGQNLKSELPTREMDLSQYGQTIVPYSVSGNSDLALKLIKSLKFFLNLQNQVFREVQGNVKKHLMERKEGRLFSIIALSIDVEKNKTVLTILFNNDAYHSAATALAVLDNALFMSLSGPTASIKVSNKPQPLPLYSSHLVPTDGLHIMRCLTFGMAIVVAGFGSQTVMERTTKAKHVQFVSGAYVLTYWLSALLCDLICFFIPCCLLLGVFKYYRVNYLVEHYHFLDTMVIFMLYGWSVVPLMYLGSFLFSSSASAFVKLTLFNYFSMEISVIIHIVIQYDVFDLTDSLQTFIETVLMMLPSYNFAMSVSKYFDYRDIEKLCSPELQSIYVNCNKISLENSIYNFGERGIAKFLVSLASLGFCYLLLLFFLETAFWRLKYFVFQKIVSNVYDTVMKGKKTPMSIQVNKVFKDENVEKEKKRIQAQLPTLKNSPLILKELTKTYFKCPVVKAVRNISLVVEKSECFGLLGLNGAGKSSVFKMLTGDETATSGVVLIDGVNMTENVRKLRSRIGYCPQSDPMLDHLTGRELLLMYARLRGVPEPRIYEYVETFLHSVYLEDADQFVHTYSKENKRRLSTATAFMGKSSAVFLDEPCTGMDPRARRLLWDTITWMCETGKAIVITSHSMEECEALCTKLAIMVKGEFHCLDSPQRLKSRFSDMCTLTAKVRMDKSEDILEKFKEFIAATFPGSIINQENQGIFDYHIPKKEICWGKVFSILEKAKALFNLEDYSVSQITLEQVFLTIANIDKMESDQETKLL</sequence>
<keyword evidence="8 9" id="KW-0472">Membrane</keyword>
<evidence type="ECO:0000256" key="8">
    <source>
        <dbReference type="ARBA" id="ARBA00023136"/>
    </source>
</evidence>
<evidence type="ECO:0000256" key="7">
    <source>
        <dbReference type="ARBA" id="ARBA00022989"/>
    </source>
</evidence>
<evidence type="ECO:0000256" key="9">
    <source>
        <dbReference type="SAM" id="Phobius"/>
    </source>
</evidence>
<dbReference type="GeneID" id="109386572"/>
<keyword evidence="3 9" id="KW-0812">Transmembrane</keyword>
<feature type="transmembrane region" description="Helical" evidence="9">
    <location>
        <begin position="437"/>
        <end position="459"/>
    </location>
</feature>
<dbReference type="PROSITE" id="PS50893">
    <property type="entry name" value="ABC_TRANSPORTER_2"/>
    <property type="match status" value="2"/>
</dbReference>
<dbReference type="PANTHER" id="PTHR19229">
    <property type="entry name" value="ATP-BINDING CASSETTE TRANSPORTER SUBFAMILY A ABCA"/>
    <property type="match status" value="1"/>
</dbReference>
<dbReference type="InterPro" id="IPR026082">
    <property type="entry name" value="ABCA"/>
</dbReference>
<keyword evidence="4" id="KW-0677">Repeat</keyword>
<dbReference type="SMART" id="SM00382">
    <property type="entry name" value="AAA"/>
    <property type="match status" value="2"/>
</dbReference>
<dbReference type="GO" id="GO:0140359">
    <property type="term" value="F:ABC-type transporter activity"/>
    <property type="evidence" value="ECO:0007669"/>
    <property type="project" value="InterPro"/>
</dbReference>
<accession>A0A8B7RWB6</accession>
<dbReference type="RefSeq" id="XP_019505431.1">
    <property type="nucleotide sequence ID" value="XM_019649886.1"/>
</dbReference>
<feature type="transmembrane region" description="Helical" evidence="9">
    <location>
        <begin position="360"/>
        <end position="378"/>
    </location>
</feature>
<evidence type="ECO:0000313" key="11">
    <source>
        <dbReference type="Proteomes" id="UP000694851"/>
    </source>
</evidence>
<dbReference type="InterPro" id="IPR013525">
    <property type="entry name" value="ABC2_TM"/>
</dbReference>
<dbReference type="InterPro" id="IPR056264">
    <property type="entry name" value="R2_ABCA1-4-like"/>
</dbReference>
<evidence type="ECO:0000256" key="6">
    <source>
        <dbReference type="ARBA" id="ARBA00022840"/>
    </source>
</evidence>
<dbReference type="Pfam" id="PF00005">
    <property type="entry name" value="ABC_tran"/>
    <property type="match status" value="2"/>
</dbReference>
<dbReference type="GO" id="GO:0005524">
    <property type="term" value="F:ATP binding"/>
    <property type="evidence" value="ECO:0007669"/>
    <property type="project" value="UniProtKB-KW"/>
</dbReference>
<feature type="transmembrane region" description="Helical" evidence="9">
    <location>
        <begin position="1104"/>
        <end position="1129"/>
    </location>
</feature>
<feature type="transmembrane region" description="Helical" evidence="9">
    <location>
        <begin position="390"/>
        <end position="412"/>
    </location>
</feature>
<proteinExistence type="predicted"/>
<feature type="transmembrane region" description="Helical" evidence="9">
    <location>
        <begin position="1181"/>
        <end position="1199"/>
    </location>
</feature>
<feature type="transmembrane region" description="Helical" evidence="9">
    <location>
        <begin position="1065"/>
        <end position="1083"/>
    </location>
</feature>
<name>A0A8B7RWB6_HIPAR</name>
<evidence type="ECO:0000256" key="4">
    <source>
        <dbReference type="ARBA" id="ARBA00022737"/>
    </source>
</evidence>
<feature type="transmembrane region" description="Helical" evidence="9">
    <location>
        <begin position="334"/>
        <end position="354"/>
    </location>
</feature>
<dbReference type="GO" id="GO:0005319">
    <property type="term" value="F:lipid transporter activity"/>
    <property type="evidence" value="ECO:0007669"/>
    <property type="project" value="TreeGrafter"/>
</dbReference>
<evidence type="ECO:0000256" key="1">
    <source>
        <dbReference type="ARBA" id="ARBA00004141"/>
    </source>
</evidence>
<evidence type="ECO:0000256" key="5">
    <source>
        <dbReference type="ARBA" id="ARBA00022741"/>
    </source>
</evidence>
<dbReference type="SUPFAM" id="SSF52540">
    <property type="entry name" value="P-loop containing nucleoside triphosphate hydrolases"/>
    <property type="match status" value="2"/>
</dbReference>
<dbReference type="GO" id="GO:0016887">
    <property type="term" value="F:ATP hydrolysis activity"/>
    <property type="evidence" value="ECO:0007669"/>
    <property type="project" value="InterPro"/>
</dbReference>
<keyword evidence="6" id="KW-0067">ATP-binding</keyword>
<evidence type="ECO:0000256" key="2">
    <source>
        <dbReference type="ARBA" id="ARBA00022448"/>
    </source>
</evidence>
<dbReference type="Gene3D" id="3.40.50.300">
    <property type="entry name" value="P-loop containing nucleotide triphosphate hydrolases"/>
    <property type="match status" value="2"/>
</dbReference>
<keyword evidence="11" id="KW-1185">Reference proteome</keyword>
<keyword evidence="5" id="KW-0547">Nucleotide-binding</keyword>
<dbReference type="InterPro" id="IPR003439">
    <property type="entry name" value="ABC_transporter-like_ATP-bd"/>
</dbReference>
<dbReference type="GO" id="GO:0016020">
    <property type="term" value="C:membrane"/>
    <property type="evidence" value="ECO:0007669"/>
    <property type="project" value="UniProtKB-SubCell"/>
</dbReference>
<dbReference type="InterPro" id="IPR027417">
    <property type="entry name" value="P-loop_NTPase"/>
</dbReference>